<dbReference type="PROSITE" id="PS00092">
    <property type="entry name" value="N6_MTASE"/>
    <property type="match status" value="1"/>
</dbReference>
<dbReference type="GO" id="GO:0031167">
    <property type="term" value="P:rRNA methylation"/>
    <property type="evidence" value="ECO:0007669"/>
    <property type="project" value="InterPro"/>
</dbReference>
<dbReference type="GO" id="GO:0003676">
    <property type="term" value="F:nucleic acid binding"/>
    <property type="evidence" value="ECO:0007669"/>
    <property type="project" value="InterPro"/>
</dbReference>
<reference evidence="3 4" key="1">
    <citation type="submission" date="2015-12" db="EMBL/GenBank/DDBJ databases">
        <title>Genome sequence of Tistrella mobilis MCCC 1A02139.</title>
        <authorList>
            <person name="Lu L."/>
            <person name="Lai Q."/>
            <person name="Shao Z."/>
            <person name="Qian P."/>
        </authorList>
    </citation>
    <scope>NUCLEOTIDE SEQUENCE [LARGE SCALE GENOMIC DNA]</scope>
    <source>
        <strain evidence="3 4">MCCC 1A02139</strain>
    </source>
</reference>
<evidence type="ECO:0000256" key="1">
    <source>
        <dbReference type="ARBA" id="ARBA00022603"/>
    </source>
</evidence>
<dbReference type="Pfam" id="PF03602">
    <property type="entry name" value="Cons_hypoth95"/>
    <property type="match status" value="1"/>
</dbReference>
<dbReference type="InterPro" id="IPR002052">
    <property type="entry name" value="DNA_methylase_N6_adenine_CS"/>
</dbReference>
<dbReference type="Gene3D" id="3.40.50.150">
    <property type="entry name" value="Vaccinia Virus protein VP39"/>
    <property type="match status" value="1"/>
</dbReference>
<dbReference type="GeneID" id="97243686"/>
<evidence type="ECO:0000313" key="3">
    <source>
        <dbReference type="EMBL" id="KYO54508.1"/>
    </source>
</evidence>
<dbReference type="InterPro" id="IPR029063">
    <property type="entry name" value="SAM-dependent_MTases_sf"/>
</dbReference>
<evidence type="ECO:0000313" key="4">
    <source>
        <dbReference type="Proteomes" id="UP000075787"/>
    </source>
</evidence>
<dbReference type="PANTHER" id="PTHR43542">
    <property type="entry name" value="METHYLTRANSFERASE"/>
    <property type="match status" value="1"/>
</dbReference>
<dbReference type="PANTHER" id="PTHR43542:SF1">
    <property type="entry name" value="METHYLTRANSFERASE"/>
    <property type="match status" value="1"/>
</dbReference>
<dbReference type="CDD" id="cd02440">
    <property type="entry name" value="AdoMet_MTases"/>
    <property type="match status" value="1"/>
</dbReference>
<dbReference type="AlphaFoldDB" id="A0A162LDX8"/>
<comment type="caution">
    <text evidence="3">The sequence shown here is derived from an EMBL/GenBank/DDBJ whole genome shotgun (WGS) entry which is preliminary data.</text>
</comment>
<dbReference type="Proteomes" id="UP000075787">
    <property type="component" value="Unassembled WGS sequence"/>
</dbReference>
<dbReference type="SUPFAM" id="SSF53335">
    <property type="entry name" value="S-adenosyl-L-methionine-dependent methyltransferases"/>
    <property type="match status" value="1"/>
</dbReference>
<sequence>MPRIVGGRHRGRTLQAPEGRAVIRPTSERAREALFDILGHRDLRGDGEAAVRDRHVADLCCGIGALGLEALSRGAASAVFIDRDRASVAIARANAAKLGEERNCRFAAADLGRPETVAAALRSDRPFDLVLLDPPYDAPTVAEAILAGLVRSGRLASPALVTVELARGTDIVLPEALRLLDRRRYGKADLLILGHEVGDENEDQDAGDLGTAD</sequence>
<organism evidence="3 4">
    <name type="scientific">Tistrella mobilis</name>
    <dbReference type="NCBI Taxonomy" id="171437"/>
    <lineage>
        <taxon>Bacteria</taxon>
        <taxon>Pseudomonadati</taxon>
        <taxon>Pseudomonadota</taxon>
        <taxon>Alphaproteobacteria</taxon>
        <taxon>Geminicoccales</taxon>
        <taxon>Geminicoccaceae</taxon>
        <taxon>Tistrella</taxon>
    </lineage>
</organism>
<proteinExistence type="predicted"/>
<protein>
    <recommendedName>
        <fullName evidence="5">16S rRNA (Guanine(966)-N(2))-methyltransferase RsmD</fullName>
    </recommendedName>
</protein>
<keyword evidence="1" id="KW-0489">Methyltransferase</keyword>
<evidence type="ECO:0000256" key="2">
    <source>
        <dbReference type="ARBA" id="ARBA00022679"/>
    </source>
</evidence>
<dbReference type="OrthoDB" id="9803017at2"/>
<keyword evidence="2" id="KW-0808">Transferase</keyword>
<evidence type="ECO:0008006" key="5">
    <source>
        <dbReference type="Google" id="ProtNLM"/>
    </source>
</evidence>
<accession>A0A162LDX8</accession>
<dbReference type="PIRSF" id="PIRSF004553">
    <property type="entry name" value="CHP00095"/>
    <property type="match status" value="1"/>
</dbReference>
<dbReference type="EMBL" id="LPZR01000087">
    <property type="protein sequence ID" value="KYO54508.1"/>
    <property type="molecule type" value="Genomic_DNA"/>
</dbReference>
<dbReference type="RefSeq" id="WP_062763001.1">
    <property type="nucleotide sequence ID" value="NZ_CP121045.1"/>
</dbReference>
<dbReference type="GO" id="GO:0008168">
    <property type="term" value="F:methyltransferase activity"/>
    <property type="evidence" value="ECO:0007669"/>
    <property type="project" value="UniProtKB-KW"/>
</dbReference>
<gene>
    <name evidence="3" type="ORF">AUP44_25130</name>
</gene>
<name>A0A162LDX8_9PROT</name>
<dbReference type="InterPro" id="IPR004398">
    <property type="entry name" value="RNA_MeTrfase_RsmD"/>
</dbReference>